<accession>A0AAD8YI58</accession>
<organism evidence="1 2">
    <name type="scientific">Skeletonema marinoi</name>
    <dbReference type="NCBI Taxonomy" id="267567"/>
    <lineage>
        <taxon>Eukaryota</taxon>
        <taxon>Sar</taxon>
        <taxon>Stramenopiles</taxon>
        <taxon>Ochrophyta</taxon>
        <taxon>Bacillariophyta</taxon>
        <taxon>Coscinodiscophyceae</taxon>
        <taxon>Thalassiosirophycidae</taxon>
        <taxon>Thalassiosirales</taxon>
        <taxon>Skeletonemataceae</taxon>
        <taxon>Skeletonema</taxon>
        <taxon>Skeletonema marinoi-dohrnii complex</taxon>
    </lineage>
</organism>
<keyword evidence="2" id="KW-1185">Reference proteome</keyword>
<protein>
    <submittedName>
        <fullName evidence="1">Glycosyltransferase</fullName>
        <ecNumber evidence="1">2.4.1.-</ecNumber>
    </submittedName>
</protein>
<keyword evidence="1" id="KW-0328">Glycosyltransferase</keyword>
<name>A0AAD8YI58_9STRA</name>
<dbReference type="SUPFAM" id="SSF53448">
    <property type="entry name" value="Nucleotide-diphospho-sugar transferases"/>
    <property type="match status" value="1"/>
</dbReference>
<dbReference type="InterPro" id="IPR029044">
    <property type="entry name" value="Nucleotide-diphossugar_trans"/>
</dbReference>
<dbReference type="PANTHER" id="PTHR36529:SF1">
    <property type="entry name" value="GLYCOSYLTRANSFERASE"/>
    <property type="match status" value="1"/>
</dbReference>
<dbReference type="GO" id="GO:0016757">
    <property type="term" value="F:glycosyltransferase activity"/>
    <property type="evidence" value="ECO:0007669"/>
    <property type="project" value="UniProtKB-KW"/>
</dbReference>
<proteinExistence type="predicted"/>
<dbReference type="EMBL" id="JATAAI010000003">
    <property type="protein sequence ID" value="KAK1746994.1"/>
    <property type="molecule type" value="Genomic_DNA"/>
</dbReference>
<dbReference type="Gene3D" id="3.90.550.10">
    <property type="entry name" value="Spore Coat Polysaccharide Biosynthesis Protein SpsA, Chain A"/>
    <property type="match status" value="1"/>
</dbReference>
<reference evidence="1" key="1">
    <citation type="submission" date="2023-06" db="EMBL/GenBank/DDBJ databases">
        <title>Survivors Of The Sea: Transcriptome response of Skeletonema marinoi to long-term dormancy.</title>
        <authorList>
            <person name="Pinder M.I.M."/>
            <person name="Kourtchenko O."/>
            <person name="Robertson E.K."/>
            <person name="Larsson T."/>
            <person name="Maumus F."/>
            <person name="Osuna-Cruz C.M."/>
            <person name="Vancaester E."/>
            <person name="Stenow R."/>
            <person name="Vandepoele K."/>
            <person name="Ploug H."/>
            <person name="Bruchert V."/>
            <person name="Godhe A."/>
            <person name="Topel M."/>
        </authorList>
    </citation>
    <scope>NUCLEOTIDE SEQUENCE</scope>
    <source>
        <strain evidence="1">R05AC</strain>
    </source>
</reference>
<comment type="caution">
    <text evidence="1">The sequence shown here is derived from an EMBL/GenBank/DDBJ whole genome shotgun (WGS) entry which is preliminary data.</text>
</comment>
<dbReference type="Pfam" id="PF09837">
    <property type="entry name" value="DUF2064"/>
    <property type="match status" value="1"/>
</dbReference>
<evidence type="ECO:0000313" key="1">
    <source>
        <dbReference type="EMBL" id="KAK1746994.1"/>
    </source>
</evidence>
<dbReference type="InterPro" id="IPR018641">
    <property type="entry name" value="Trfase_1_rSAM/seldom-assoc"/>
</dbReference>
<dbReference type="PANTHER" id="PTHR36529">
    <property type="entry name" value="SLL1095 PROTEIN"/>
    <property type="match status" value="1"/>
</dbReference>
<dbReference type="Proteomes" id="UP001224775">
    <property type="component" value="Unassembled WGS sequence"/>
</dbReference>
<dbReference type="EC" id="2.4.1.-" evidence="1"/>
<dbReference type="AlphaFoldDB" id="A0AAD8YI58"/>
<gene>
    <name evidence="1" type="ORF">QTG54_002338</name>
</gene>
<sequence>MSASVGGAVCVFAKCPIPGRSKTRIAPLLGEEGAASLATAMLSDILVSLTTCAHLKETLKVLVYAPGSSEGEAHMKSILHSLHLSAISCGEESSRIFDEWVLLPMASGASKEDLTSSSLGSKLEDALDKTRSLLAKVHKMTTTQQSNEAVVFLGMDAPELPLEEIVYGLQTSSGNKAHLCPADDGGYGMLSVPRNAPSSQIFHGIRWSNNSTAVSQLKSLSDCCIDISIGKMMNDCDEPDDVIRLAKRLICSRDSNQDDNRQSKDDVLESLSSSIGSAIRDAETANVCQYTWKALFDLNVITETSDGICLNNSRIASAR</sequence>
<keyword evidence="1" id="KW-0808">Transferase</keyword>
<evidence type="ECO:0000313" key="2">
    <source>
        <dbReference type="Proteomes" id="UP001224775"/>
    </source>
</evidence>